<keyword evidence="1" id="KW-1133">Transmembrane helix</keyword>
<keyword evidence="3" id="KW-1185">Reference proteome</keyword>
<protein>
    <submittedName>
        <fullName evidence="2">Serine/threonine-protein kinase RIO1</fullName>
    </submittedName>
</protein>
<comment type="caution">
    <text evidence="2">The sequence shown here is derived from an EMBL/GenBank/DDBJ whole genome shotgun (WGS) entry which is preliminary data.</text>
</comment>
<dbReference type="AlphaFoldDB" id="A0A5A7Q0S9"/>
<keyword evidence="2" id="KW-0808">Transferase</keyword>
<reference evidence="3" key="1">
    <citation type="journal article" date="2019" name="Curr. Biol.">
        <title>Genome Sequence of Striga asiatica Provides Insight into the Evolution of Plant Parasitism.</title>
        <authorList>
            <person name="Yoshida S."/>
            <person name="Kim S."/>
            <person name="Wafula E.K."/>
            <person name="Tanskanen J."/>
            <person name="Kim Y.M."/>
            <person name="Honaas L."/>
            <person name="Yang Z."/>
            <person name="Spallek T."/>
            <person name="Conn C.E."/>
            <person name="Ichihashi Y."/>
            <person name="Cheong K."/>
            <person name="Cui S."/>
            <person name="Der J.P."/>
            <person name="Gundlach H."/>
            <person name="Jiao Y."/>
            <person name="Hori C."/>
            <person name="Ishida J.K."/>
            <person name="Kasahara H."/>
            <person name="Kiba T."/>
            <person name="Kim M.S."/>
            <person name="Koo N."/>
            <person name="Laohavisit A."/>
            <person name="Lee Y.H."/>
            <person name="Lumba S."/>
            <person name="McCourt P."/>
            <person name="Mortimer J.C."/>
            <person name="Mutuku J.M."/>
            <person name="Nomura T."/>
            <person name="Sasaki-Sekimoto Y."/>
            <person name="Seto Y."/>
            <person name="Wang Y."/>
            <person name="Wakatake T."/>
            <person name="Sakakibara H."/>
            <person name="Demura T."/>
            <person name="Yamaguchi S."/>
            <person name="Yoneyama K."/>
            <person name="Manabe R.I."/>
            <person name="Nelson D.C."/>
            <person name="Schulman A.H."/>
            <person name="Timko M.P."/>
            <person name="dePamphilis C.W."/>
            <person name="Choi D."/>
            <person name="Shirasu K."/>
        </authorList>
    </citation>
    <scope>NUCLEOTIDE SEQUENCE [LARGE SCALE GENOMIC DNA]</scope>
    <source>
        <strain evidence="3">cv. UVA1</strain>
    </source>
</reference>
<organism evidence="2 3">
    <name type="scientific">Striga asiatica</name>
    <name type="common">Asiatic witchweed</name>
    <name type="synonym">Buchnera asiatica</name>
    <dbReference type="NCBI Taxonomy" id="4170"/>
    <lineage>
        <taxon>Eukaryota</taxon>
        <taxon>Viridiplantae</taxon>
        <taxon>Streptophyta</taxon>
        <taxon>Embryophyta</taxon>
        <taxon>Tracheophyta</taxon>
        <taxon>Spermatophyta</taxon>
        <taxon>Magnoliopsida</taxon>
        <taxon>eudicotyledons</taxon>
        <taxon>Gunneridae</taxon>
        <taxon>Pentapetalae</taxon>
        <taxon>asterids</taxon>
        <taxon>lamiids</taxon>
        <taxon>Lamiales</taxon>
        <taxon>Orobanchaceae</taxon>
        <taxon>Buchnereae</taxon>
        <taxon>Striga</taxon>
    </lineage>
</organism>
<evidence type="ECO:0000256" key="1">
    <source>
        <dbReference type="SAM" id="Phobius"/>
    </source>
</evidence>
<gene>
    <name evidence="2" type="ORF">STAS_15266</name>
</gene>
<evidence type="ECO:0000313" key="3">
    <source>
        <dbReference type="Proteomes" id="UP000325081"/>
    </source>
</evidence>
<feature type="non-terminal residue" evidence="2">
    <location>
        <position position="206"/>
    </location>
</feature>
<accession>A0A5A7Q0S9</accession>
<dbReference type="EMBL" id="BKCP01005516">
    <property type="protein sequence ID" value="GER38743.1"/>
    <property type="molecule type" value="Genomic_DNA"/>
</dbReference>
<name>A0A5A7Q0S9_STRAF</name>
<keyword evidence="2" id="KW-0418">Kinase</keyword>
<keyword evidence="1" id="KW-0472">Membrane</keyword>
<proteinExistence type="predicted"/>
<evidence type="ECO:0000313" key="2">
    <source>
        <dbReference type="EMBL" id="GER38743.1"/>
    </source>
</evidence>
<dbReference type="GO" id="GO:0016301">
    <property type="term" value="F:kinase activity"/>
    <property type="evidence" value="ECO:0007669"/>
    <property type="project" value="UniProtKB-KW"/>
</dbReference>
<feature type="non-terminal residue" evidence="2">
    <location>
        <position position="1"/>
    </location>
</feature>
<sequence>AGAFEDAVAEFIIWSLLILTILIPLISFERIDFFKKHGLTVQQKILARGDIISAEEEIADSVFVQYVKVPPVSGIPLAADGTFPAAVTPAATAPAAATPSNSTALTITPASQFFLPPIPLSLGQHPPARFIAIANLLNSLRLRIERKTHFEKQTPVVLLETFLALHLPKNGPFLQNPIFTHSLHLGASNIAYFHYGAVVLDKILQR</sequence>
<feature type="transmembrane region" description="Helical" evidence="1">
    <location>
        <begin position="12"/>
        <end position="28"/>
    </location>
</feature>
<dbReference type="Proteomes" id="UP000325081">
    <property type="component" value="Unassembled WGS sequence"/>
</dbReference>
<keyword evidence="1" id="KW-0812">Transmembrane</keyword>